<dbReference type="InterPro" id="IPR011011">
    <property type="entry name" value="Znf_FYVE_PHD"/>
</dbReference>
<dbReference type="Pfam" id="PF00628">
    <property type="entry name" value="PHD"/>
    <property type="match status" value="1"/>
</dbReference>
<feature type="region of interest" description="Disordered" evidence="5">
    <location>
        <begin position="585"/>
        <end position="616"/>
    </location>
</feature>
<comment type="caution">
    <text evidence="7">The sequence shown here is derived from an EMBL/GenBank/DDBJ whole genome shotgun (WGS) entry which is preliminary data.</text>
</comment>
<dbReference type="GO" id="GO:0008270">
    <property type="term" value="F:zinc ion binding"/>
    <property type="evidence" value="ECO:0007669"/>
    <property type="project" value="UniProtKB-KW"/>
</dbReference>
<evidence type="ECO:0000313" key="8">
    <source>
        <dbReference type="Proteomes" id="UP000252139"/>
    </source>
</evidence>
<dbReference type="Gene3D" id="3.30.40.10">
    <property type="entry name" value="Zinc/RING finger domain, C3HC4 (zinc finger)"/>
    <property type="match status" value="1"/>
</dbReference>
<keyword evidence="2 4" id="KW-0863">Zinc-finger</keyword>
<feature type="compositionally biased region" description="Basic residues" evidence="5">
    <location>
        <begin position="423"/>
        <end position="433"/>
    </location>
</feature>
<dbReference type="PROSITE" id="PS50016">
    <property type="entry name" value="ZF_PHD_2"/>
    <property type="match status" value="1"/>
</dbReference>
<feature type="compositionally biased region" description="Basic and acidic residues" evidence="5">
    <location>
        <begin position="386"/>
        <end position="417"/>
    </location>
</feature>
<dbReference type="GO" id="GO:0031213">
    <property type="term" value="C:RSF complex"/>
    <property type="evidence" value="ECO:0007669"/>
    <property type="project" value="InterPro"/>
</dbReference>
<keyword evidence="1" id="KW-0479">Metal-binding</keyword>
<dbReference type="EMBL" id="PJQL01001056">
    <property type="protein sequence ID" value="RCH90863.1"/>
    <property type="molecule type" value="Genomic_DNA"/>
</dbReference>
<feature type="region of interest" description="Disordered" evidence="5">
    <location>
        <begin position="199"/>
        <end position="234"/>
    </location>
</feature>
<dbReference type="PROSITE" id="PS01359">
    <property type="entry name" value="ZF_PHD_1"/>
    <property type="match status" value="1"/>
</dbReference>
<dbReference type="PANTHER" id="PTHR14296:SF3">
    <property type="entry name" value="DIKAR, ISOFORM F"/>
    <property type="match status" value="1"/>
</dbReference>
<feature type="compositionally biased region" description="Low complexity" evidence="5">
    <location>
        <begin position="322"/>
        <end position="333"/>
    </location>
</feature>
<feature type="compositionally biased region" description="Polar residues" evidence="5">
    <location>
        <begin position="585"/>
        <end position="610"/>
    </location>
</feature>
<sequence>MNETLPNITELRNNIDFASISQFFHTFQSAFHPWPTSTQQLIYRTRIEYGQEYVFETEDLERMFLDYSERSRLEDLIVRMLRLLTRNRFINSSTWQTYFAKEFDKRKPDMTNPFYNQQESIQTTDNPSMLDFFQLSLETRVHLLYLLCEWQLDDPERFREHLDSEEGSAQWRVDPIGYDSKGATLWLFDDNRLYMETPKPSVKLRKKKSRPAYKGTSRKSSRRAVAKKEPDQDMDENEQEWIPWKLICYSKQDWEQIASRYEHSDHADEKRFYNLLVNDLVPKVLPILEEREREIKKQEAIIHRKRSSRIMIRELEALERASSSEPEFDFSSPGVKTRSSNRIEQNPLDKERKEKENLAKAREERALERERRLMEREYRALIREKGQNENDREESPMAEERIANDNVKKKRKEKFDEYGNPIPKKKRGRKPKNKSAEDWFFSCICGVSGRNLDDGTPMIACEKCDTWQHIQCLQQSGQVDKNANQLEEVSFICQSCSTKEEDMDIDIEEHDDKQKVDTSFVNTTALNYSTQNPQPVNILPSHFRELRPNLVTEQVFPIQSMLLHQHTLQPAPPIVRDIQHQSTYPQQTTLMSQDSSTTDNKPVMNQLNNQDRIDNN</sequence>
<evidence type="ECO:0000256" key="2">
    <source>
        <dbReference type="ARBA" id="ARBA00022771"/>
    </source>
</evidence>
<dbReference type="InterPro" id="IPR001965">
    <property type="entry name" value="Znf_PHD"/>
</dbReference>
<keyword evidence="3" id="KW-0862">Zinc</keyword>
<gene>
    <name evidence="7" type="ORF">CU097_003005</name>
</gene>
<dbReference type="InterPro" id="IPR028938">
    <property type="entry name" value="Rsf1-like"/>
</dbReference>
<proteinExistence type="predicted"/>
<evidence type="ECO:0000256" key="4">
    <source>
        <dbReference type="PROSITE-ProRule" id="PRU00146"/>
    </source>
</evidence>
<dbReference type="GO" id="GO:0006355">
    <property type="term" value="P:regulation of DNA-templated transcription"/>
    <property type="evidence" value="ECO:0007669"/>
    <property type="project" value="InterPro"/>
</dbReference>
<feature type="region of interest" description="Disordered" evidence="5">
    <location>
        <begin position="386"/>
        <end position="433"/>
    </location>
</feature>
<reference evidence="7 8" key="1">
    <citation type="journal article" date="2018" name="G3 (Bethesda)">
        <title>Phylogenetic and Phylogenomic Definition of Rhizopus Species.</title>
        <authorList>
            <person name="Gryganskyi A.P."/>
            <person name="Golan J."/>
            <person name="Dolatabadi S."/>
            <person name="Mondo S."/>
            <person name="Robb S."/>
            <person name="Idnurm A."/>
            <person name="Muszewska A."/>
            <person name="Steczkiewicz K."/>
            <person name="Masonjones S."/>
            <person name="Liao H.L."/>
            <person name="Gajdeczka M.T."/>
            <person name="Anike F."/>
            <person name="Vuek A."/>
            <person name="Anishchenko I.M."/>
            <person name="Voigt K."/>
            <person name="de Hoog G.S."/>
            <person name="Smith M.E."/>
            <person name="Heitman J."/>
            <person name="Vilgalys R."/>
            <person name="Stajich J.E."/>
        </authorList>
    </citation>
    <scope>NUCLEOTIDE SEQUENCE [LARGE SCALE GENOMIC DNA]</scope>
    <source>
        <strain evidence="7 8">CBS 357.93</strain>
    </source>
</reference>
<evidence type="ECO:0000256" key="1">
    <source>
        <dbReference type="ARBA" id="ARBA00022723"/>
    </source>
</evidence>
<dbReference type="InterPro" id="IPR013083">
    <property type="entry name" value="Znf_RING/FYVE/PHD"/>
</dbReference>
<dbReference type="PANTHER" id="PTHR14296">
    <property type="entry name" value="REMODELING AND SPACING FACTOR 1"/>
    <property type="match status" value="1"/>
</dbReference>
<protein>
    <recommendedName>
        <fullName evidence="6">PHD-type domain-containing protein</fullName>
    </recommendedName>
</protein>
<organism evidence="7 8">
    <name type="scientific">Rhizopus azygosporus</name>
    <name type="common">Rhizopus microsporus var. azygosporus</name>
    <dbReference type="NCBI Taxonomy" id="86630"/>
    <lineage>
        <taxon>Eukaryota</taxon>
        <taxon>Fungi</taxon>
        <taxon>Fungi incertae sedis</taxon>
        <taxon>Mucoromycota</taxon>
        <taxon>Mucoromycotina</taxon>
        <taxon>Mucoromycetes</taxon>
        <taxon>Mucorales</taxon>
        <taxon>Mucorineae</taxon>
        <taxon>Rhizopodaceae</taxon>
        <taxon>Rhizopus</taxon>
    </lineage>
</organism>
<evidence type="ECO:0000259" key="6">
    <source>
        <dbReference type="PROSITE" id="PS50016"/>
    </source>
</evidence>
<name>A0A367JLQ5_RHIAZ</name>
<evidence type="ECO:0000256" key="5">
    <source>
        <dbReference type="SAM" id="MobiDB-lite"/>
    </source>
</evidence>
<feature type="compositionally biased region" description="Basic residues" evidence="5">
    <location>
        <begin position="202"/>
        <end position="225"/>
    </location>
</feature>
<dbReference type="AlphaFoldDB" id="A0A367JLQ5"/>
<dbReference type="Proteomes" id="UP000252139">
    <property type="component" value="Unassembled WGS sequence"/>
</dbReference>
<dbReference type="InterPro" id="IPR019787">
    <property type="entry name" value="Znf_PHD-finger"/>
</dbReference>
<feature type="compositionally biased region" description="Basic and acidic residues" evidence="5">
    <location>
        <begin position="347"/>
        <end position="364"/>
    </location>
</feature>
<evidence type="ECO:0000256" key="3">
    <source>
        <dbReference type="ARBA" id="ARBA00022833"/>
    </source>
</evidence>
<dbReference type="OrthoDB" id="303107at2759"/>
<accession>A0A367JLQ5</accession>
<dbReference type="SUPFAM" id="SSF57903">
    <property type="entry name" value="FYVE/PHD zinc finger"/>
    <property type="match status" value="1"/>
</dbReference>
<dbReference type="STRING" id="86630.A0A367JLQ5"/>
<feature type="region of interest" description="Disordered" evidence="5">
    <location>
        <begin position="322"/>
        <end position="364"/>
    </location>
</feature>
<feature type="domain" description="PHD-type" evidence="6">
    <location>
        <begin position="440"/>
        <end position="499"/>
    </location>
</feature>
<dbReference type="SMART" id="SM00249">
    <property type="entry name" value="PHD"/>
    <property type="match status" value="1"/>
</dbReference>
<dbReference type="InterPro" id="IPR019786">
    <property type="entry name" value="Zinc_finger_PHD-type_CS"/>
</dbReference>
<keyword evidence="8" id="KW-1185">Reference proteome</keyword>
<evidence type="ECO:0000313" key="7">
    <source>
        <dbReference type="EMBL" id="RCH90863.1"/>
    </source>
</evidence>